<dbReference type="GO" id="GO:0046872">
    <property type="term" value="F:metal ion binding"/>
    <property type="evidence" value="ECO:0007669"/>
    <property type="project" value="UniProtKB-KW"/>
</dbReference>
<reference evidence="3" key="1">
    <citation type="journal article" date="2012" name="Science">
        <title>Fermentation, hydrogen, and sulfur metabolism in multiple uncultivated bacterial phyla.</title>
        <authorList>
            <person name="Wrighton K.C."/>
            <person name="Thomas B.C."/>
            <person name="Sharon I."/>
            <person name="Miller C.S."/>
            <person name="Castelle C.J."/>
            <person name="VerBerkmoes N.C."/>
            <person name="Wilkins M.J."/>
            <person name="Hettich R.L."/>
            <person name="Lipton M.S."/>
            <person name="Williams K.H."/>
            <person name="Long P.E."/>
            <person name="Banfield J.F."/>
        </authorList>
    </citation>
    <scope>NUCLEOTIDE SEQUENCE [LARGE SCALE GENOMIC DNA]</scope>
</reference>
<dbReference type="GO" id="GO:0005829">
    <property type="term" value="C:cytosol"/>
    <property type="evidence" value="ECO:0007669"/>
    <property type="project" value="TreeGrafter"/>
</dbReference>
<dbReference type="InterPro" id="IPR020568">
    <property type="entry name" value="Ribosomal_Su5_D2-typ_SF"/>
</dbReference>
<dbReference type="SUPFAM" id="SSF52540">
    <property type="entry name" value="P-loop containing nucleoside triphosphate hydrolases"/>
    <property type="match status" value="1"/>
</dbReference>
<dbReference type="PRINTS" id="PR01874">
    <property type="entry name" value="DNAREPAIRADA"/>
</dbReference>
<evidence type="ECO:0000256" key="1">
    <source>
        <dbReference type="ARBA" id="ARBA00022723"/>
    </source>
</evidence>
<dbReference type="EMBL" id="AMFJ01000740">
    <property type="protein sequence ID" value="EKE26623.1"/>
    <property type="molecule type" value="Genomic_DNA"/>
</dbReference>
<evidence type="ECO:0000313" key="3">
    <source>
        <dbReference type="EMBL" id="EKE26623.1"/>
    </source>
</evidence>
<protein>
    <recommendedName>
        <fullName evidence="2">LapB rubredoxin metal binding domain-containing protein</fullName>
    </recommendedName>
</protein>
<organism evidence="3">
    <name type="scientific">uncultured bacterium</name>
    <name type="common">gcode 4</name>
    <dbReference type="NCBI Taxonomy" id="1234023"/>
    <lineage>
        <taxon>Bacteria</taxon>
        <taxon>environmental samples</taxon>
    </lineage>
</organism>
<evidence type="ECO:0000259" key="2">
    <source>
        <dbReference type="Pfam" id="PF18073"/>
    </source>
</evidence>
<dbReference type="InterPro" id="IPR027417">
    <property type="entry name" value="P-loop_NTPase"/>
</dbReference>
<dbReference type="InterPro" id="IPR014721">
    <property type="entry name" value="Ribsml_uS5_D2-typ_fold_subgr"/>
</dbReference>
<name>K2FUM9_9BACT</name>
<dbReference type="GO" id="GO:0000725">
    <property type="term" value="P:recombinational repair"/>
    <property type="evidence" value="ECO:0007669"/>
    <property type="project" value="TreeGrafter"/>
</dbReference>
<dbReference type="SUPFAM" id="SSF54211">
    <property type="entry name" value="Ribosomal protein S5 domain 2-like"/>
    <property type="match status" value="1"/>
</dbReference>
<dbReference type="PANTHER" id="PTHR32472">
    <property type="entry name" value="DNA REPAIR PROTEIN RADA"/>
    <property type="match status" value="1"/>
</dbReference>
<comment type="caution">
    <text evidence="3">The sequence shown here is derived from an EMBL/GenBank/DDBJ whole genome shotgun (WGS) entry which is preliminary data.</text>
</comment>
<accession>K2FUM9</accession>
<dbReference type="InterPro" id="IPR041166">
    <property type="entry name" value="Rubredoxin_2"/>
</dbReference>
<sequence length="442" mass="53174">MFKCKNCSNITSKWIWKCLECSEWNTYEEIEEIWKSQKKKVSWKAQEIFSFVENSQEIQKIKFKSEELNNVLWNWLTQWSLTLLSGEPWIGKSTLALQIADWYWKEWENALYISWEENIYQLSDRAKRLKIKNQNIKIFNSNDFEDILETLEKDNSNLIIVDSISVIYSNSIWANSWSVSQIRYITEMFMEFTKRTKKSVVLIWHVTKDWSISWPKTLEHLVDTVLFLEWSKYENYRILRTFKNRFWPTDEVWLFVMNENGLEDLKNPGLEFINSDNQNINWSAIAVSMEWNRPILIEIEALTTYTKFWYPKRSARWIQTWKLDLLIAVITKFSDIKLDSYDVYVNISRWLSIAEPWVDLATIAAIISSKKWKSLWKTVFIWEISLTWIVKNIFNLQKRVEEAARLWFENIVIPSWTKISNAKLKNINLIEIKRIEDLLKVI</sequence>
<dbReference type="PANTHER" id="PTHR32472:SF10">
    <property type="entry name" value="DNA REPAIR PROTEIN RADA-LIKE PROTEIN"/>
    <property type="match status" value="1"/>
</dbReference>
<dbReference type="Gene3D" id="3.30.230.10">
    <property type="match status" value="1"/>
</dbReference>
<keyword evidence="1" id="KW-0479">Metal-binding</keyword>
<dbReference type="Gene3D" id="3.40.50.300">
    <property type="entry name" value="P-loop containing nucleotide triphosphate hydrolases"/>
    <property type="match status" value="1"/>
</dbReference>
<gene>
    <name evidence="3" type="ORF">ACD_4C00224G0007</name>
</gene>
<dbReference type="AlphaFoldDB" id="K2FUM9"/>
<proteinExistence type="predicted"/>
<feature type="domain" description="LapB rubredoxin metal binding" evidence="2">
    <location>
        <begin position="2"/>
        <end position="28"/>
    </location>
</feature>
<dbReference type="Pfam" id="PF18073">
    <property type="entry name" value="Zn_ribbon_LapB"/>
    <property type="match status" value="1"/>
</dbReference>
<dbReference type="Pfam" id="PF13481">
    <property type="entry name" value="AAA_25"/>
    <property type="match status" value="1"/>
</dbReference>